<accession>A0ACC8X9J5</accession>
<proteinExistence type="predicted"/>
<dbReference type="EMBL" id="LJHD01000279">
    <property type="protein sequence ID" value="ONI38847.1"/>
    <property type="molecule type" value="Genomic_DNA"/>
</dbReference>
<name>A0ACC8X9J5_9FIRM</name>
<reference evidence="1" key="1">
    <citation type="submission" date="2016-08" db="EMBL/GenBank/DDBJ databases">
        <authorList>
            <person name="Ngugi D.K."/>
            <person name="Miyake S."/>
            <person name="Stingl U."/>
        </authorList>
    </citation>
    <scope>NUCLEOTIDE SEQUENCE</scope>
    <source>
        <strain evidence="1">SCG-D08WGA-EpuloA1</strain>
    </source>
</reference>
<sequence>MIAGLPHEGYYSFKKSFNDVISVRPEQLQLGFLKVLKGSGLYFDSEKYGIVYKDEAPYEVLYTNYISYKEMQRLHLIEEMLEKYYNSRRFNSSIEYLFSLFKSPFDFFEKLGEYWEFNKYDEISHKKLIYYKHLLEFAQDINTCNIEYLKELLKWDMLNHENVKEIPSIYTTLDQTKYKTEVMNKIKNPQWIIQFGEEFVQKVSTQKFRSIHIEFFKYNIFKEELLAKPQGIIFDYTYGNNMIKTYFIPTN</sequence>
<keyword evidence="2" id="KW-1185">Reference proteome</keyword>
<evidence type="ECO:0000313" key="2">
    <source>
        <dbReference type="Proteomes" id="UP000188637"/>
    </source>
</evidence>
<dbReference type="Proteomes" id="UP000188637">
    <property type="component" value="Unassembled WGS sequence"/>
</dbReference>
<comment type="caution">
    <text evidence="1">The sequence shown here is derived from an EMBL/GenBank/DDBJ whole genome shotgun (WGS) entry which is preliminary data.</text>
</comment>
<evidence type="ECO:0000313" key="1">
    <source>
        <dbReference type="EMBL" id="ONI38847.1"/>
    </source>
</evidence>
<gene>
    <name evidence="1" type="ORF">AN640_02190</name>
</gene>
<protein>
    <submittedName>
        <fullName evidence="1">Uncharacterized protein</fullName>
    </submittedName>
</protein>
<organism evidence="1 2">
    <name type="scientific">Candidatus Epulonipiscium fishelsonii</name>
    <dbReference type="NCBI Taxonomy" id="77094"/>
    <lineage>
        <taxon>Bacteria</taxon>
        <taxon>Bacillati</taxon>
        <taxon>Bacillota</taxon>
        <taxon>Clostridia</taxon>
        <taxon>Lachnospirales</taxon>
        <taxon>Lachnospiraceae</taxon>
        <taxon>Candidatus Epulonipiscium</taxon>
    </lineage>
</organism>